<reference evidence="1" key="1">
    <citation type="submission" date="2018-11" db="EMBL/GenBank/DDBJ databases">
        <authorList>
            <person name="Grassa J C."/>
        </authorList>
    </citation>
    <scope>NUCLEOTIDE SEQUENCE [LARGE SCALE GENOMIC DNA]</scope>
</reference>
<dbReference type="PANTHER" id="PTHR48040:SF60">
    <property type="entry name" value="ABC TRANSPORTER DOMAIN-CONTAINING PROTEIN"/>
    <property type="match status" value="1"/>
</dbReference>
<dbReference type="EMBL" id="UZAU01000650">
    <property type="status" value="NOT_ANNOTATED_CDS"/>
    <property type="molecule type" value="Genomic_DNA"/>
</dbReference>
<evidence type="ECO:0000313" key="1">
    <source>
        <dbReference type="EnsemblPlants" id="cds.evm.model.07.909"/>
    </source>
</evidence>
<dbReference type="EnsemblPlants" id="evm.model.07.909">
    <property type="protein sequence ID" value="cds.evm.model.07.909"/>
    <property type="gene ID" value="evm.TU.07.909"/>
</dbReference>
<accession>A0A803Q6Z7</accession>
<dbReference type="Gene3D" id="3.40.50.300">
    <property type="entry name" value="P-loop containing nucleotide triphosphate hydrolases"/>
    <property type="match status" value="1"/>
</dbReference>
<reference evidence="1" key="2">
    <citation type="submission" date="2021-03" db="UniProtKB">
        <authorList>
            <consortium name="EnsemblPlants"/>
        </authorList>
    </citation>
    <scope>IDENTIFICATION</scope>
</reference>
<organism evidence="1 2">
    <name type="scientific">Cannabis sativa</name>
    <name type="common">Hemp</name>
    <name type="synonym">Marijuana</name>
    <dbReference type="NCBI Taxonomy" id="3483"/>
    <lineage>
        <taxon>Eukaryota</taxon>
        <taxon>Viridiplantae</taxon>
        <taxon>Streptophyta</taxon>
        <taxon>Embryophyta</taxon>
        <taxon>Tracheophyta</taxon>
        <taxon>Spermatophyta</taxon>
        <taxon>Magnoliopsida</taxon>
        <taxon>eudicotyledons</taxon>
        <taxon>Gunneridae</taxon>
        <taxon>Pentapetalae</taxon>
        <taxon>rosids</taxon>
        <taxon>fabids</taxon>
        <taxon>Rosales</taxon>
        <taxon>Cannabaceae</taxon>
        <taxon>Cannabis</taxon>
    </lineage>
</organism>
<dbReference type="PANTHER" id="PTHR48040">
    <property type="entry name" value="PLEIOTROPIC DRUG RESISTANCE PROTEIN 1-LIKE ISOFORM X1"/>
    <property type="match status" value="1"/>
</dbReference>
<dbReference type="InterPro" id="IPR027417">
    <property type="entry name" value="P-loop_NTPase"/>
</dbReference>
<dbReference type="Gramene" id="evm.model.07.909">
    <property type="protein sequence ID" value="cds.evm.model.07.909"/>
    <property type="gene ID" value="evm.TU.07.909"/>
</dbReference>
<dbReference type="AlphaFoldDB" id="A0A803Q6Z7"/>
<evidence type="ECO:0000313" key="2">
    <source>
        <dbReference type="Proteomes" id="UP000596661"/>
    </source>
</evidence>
<dbReference type="SUPFAM" id="SSF52540">
    <property type="entry name" value="P-loop containing nucleoside triphosphate hydrolases"/>
    <property type="match status" value="1"/>
</dbReference>
<name>A0A803Q6Z7_CANSA</name>
<protein>
    <submittedName>
        <fullName evidence="1">Uncharacterized protein</fullName>
    </submittedName>
</protein>
<sequence>MINCNSRSSNFIIWCRVGIEIPKVEVRFENLSIEGDAYVGTRALPTLLNSSLNMIEGIIGMIGLTPSKKIVVKILQDKSGIAKPSRLTLLLGPPESGKITLLKALAAKFDYDLRRISSYISHDLHYGEMTVRETLDFLGQCLGVGTRYDLLVELSRREKAAGIKPDAEIDAFMKATTMDGQETNLITDYVLKIIELYICADIVVGDEMRKVSLVDKRSV</sequence>
<proteinExistence type="predicted"/>
<keyword evidence="2" id="KW-1185">Reference proteome</keyword>
<dbReference type="Proteomes" id="UP000596661">
    <property type="component" value="Chromosome 7"/>
</dbReference>
<dbReference type="OMA" id="YICADIV"/>